<evidence type="ECO:0000256" key="1">
    <source>
        <dbReference type="ARBA" id="ARBA00022737"/>
    </source>
</evidence>
<feature type="domain" description="RRM" evidence="3">
    <location>
        <begin position="122"/>
        <end position="190"/>
    </location>
</feature>
<keyword evidence="5" id="KW-1185">Reference proteome</keyword>
<accession>A0A183IV13</accession>
<dbReference type="WBParaSite" id="SBAD_0000773901-mRNA-1">
    <property type="protein sequence ID" value="SBAD_0000773901-mRNA-1"/>
    <property type="gene ID" value="SBAD_0000773901"/>
</dbReference>
<dbReference type="AlphaFoldDB" id="A0A183IV13"/>
<reference evidence="4 5" key="2">
    <citation type="submission" date="2018-11" db="EMBL/GenBank/DDBJ databases">
        <authorList>
            <consortium name="Pathogen Informatics"/>
        </authorList>
    </citation>
    <scope>NUCLEOTIDE SEQUENCE [LARGE SCALE GENOMIC DNA]</scope>
</reference>
<dbReference type="CDD" id="cd12424">
    <property type="entry name" value="RRM3_hnRNPL_like"/>
    <property type="match status" value="1"/>
</dbReference>
<evidence type="ECO:0000313" key="6">
    <source>
        <dbReference type="WBParaSite" id="SBAD_0000773901-mRNA-1"/>
    </source>
</evidence>
<dbReference type="InterPro" id="IPR012677">
    <property type="entry name" value="Nucleotide-bd_a/b_plait_sf"/>
</dbReference>
<keyword evidence="2" id="KW-0694">RNA-binding</keyword>
<keyword evidence="1" id="KW-0677">Repeat</keyword>
<evidence type="ECO:0000259" key="3">
    <source>
        <dbReference type="SMART" id="SM00360"/>
    </source>
</evidence>
<dbReference type="OrthoDB" id="302770at2759"/>
<protein>
    <submittedName>
        <fullName evidence="6">RRM domain-containing protein</fullName>
    </submittedName>
</protein>
<dbReference type="GO" id="GO:0003723">
    <property type="term" value="F:RNA binding"/>
    <property type="evidence" value="ECO:0007669"/>
    <property type="project" value="UniProtKB-KW"/>
</dbReference>
<dbReference type="Pfam" id="PF22976">
    <property type="entry name" value="RRM_10"/>
    <property type="match status" value="1"/>
</dbReference>
<evidence type="ECO:0000313" key="5">
    <source>
        <dbReference type="Proteomes" id="UP000270296"/>
    </source>
</evidence>
<feature type="domain" description="RRM" evidence="3">
    <location>
        <begin position="32"/>
        <end position="100"/>
    </location>
</feature>
<evidence type="ECO:0000313" key="4">
    <source>
        <dbReference type="EMBL" id="VDP13188.1"/>
    </source>
</evidence>
<name>A0A183IV13_9BILA</name>
<sequence length="470" mass="52784">MQYQHFRRSGIKNLDYFSDDNVDPTNPDPSVVVHVRNLCPKATEADLLEALTHFGTIAYTTVMTNKRMALVEFELSSAQNCVQYAQNNPIYVAGQPALFNYSTSKMIQRIGLESEHPNSVLVLTVYNAQYPINVDVIHTICESHGQVLRIAIIRRTMLQALVEFDSVESARKAKYVLNGADIYSGCCTLKAEFGKPDHVKVTRNDQDQCDYTLPAGKWRLICYNQYPPHYGPPVGRMGYGGPGMMPGTSPGYGGPVVMVYGIDQEKWNCDKLFNLMCLYGNVLRIKFMKSKVDTAMVQMGDAQQMQAAIDFLHGTAVFDTKPSKQTSLHDIRDPFDLPDGSPSFRDYTRSRNQRFSTAEAASRNRIVRPTKVLHWFNAPGDALAPEKIVIFPMKSDRSSSGIIEFDTVEHAVEALIKCNHTPVESPCKPRCVLFVFQSSLRTDVFLVGKIPYIFKLAFASGRDGKEYRNI</sequence>
<dbReference type="CDD" id="cd12689">
    <property type="entry name" value="RRM1_hnRNPL_like"/>
    <property type="match status" value="1"/>
</dbReference>
<dbReference type="Pfam" id="PF11835">
    <property type="entry name" value="RRM_8"/>
    <property type="match status" value="1"/>
</dbReference>
<evidence type="ECO:0000256" key="2">
    <source>
        <dbReference type="ARBA" id="ARBA00022884"/>
    </source>
</evidence>
<reference evidence="6" key="1">
    <citation type="submission" date="2016-06" db="UniProtKB">
        <authorList>
            <consortium name="WormBaseParasite"/>
        </authorList>
    </citation>
    <scope>IDENTIFICATION</scope>
</reference>
<dbReference type="SMART" id="SM00360">
    <property type="entry name" value="RRM"/>
    <property type="match status" value="3"/>
</dbReference>
<dbReference type="Pfam" id="PF00076">
    <property type="entry name" value="RRM_1"/>
    <property type="match status" value="1"/>
</dbReference>
<dbReference type="InterPro" id="IPR000504">
    <property type="entry name" value="RRM_dom"/>
</dbReference>
<gene>
    <name evidence="4" type="ORF">SBAD_LOCUS7460</name>
</gene>
<dbReference type="InterPro" id="IPR035979">
    <property type="entry name" value="RBD_domain_sf"/>
</dbReference>
<dbReference type="SUPFAM" id="SSF54928">
    <property type="entry name" value="RNA-binding domain, RBD"/>
    <property type="match status" value="2"/>
</dbReference>
<dbReference type="EMBL" id="UZAM01010645">
    <property type="protein sequence ID" value="VDP13188.1"/>
    <property type="molecule type" value="Genomic_DNA"/>
</dbReference>
<proteinExistence type="predicted"/>
<dbReference type="InterPro" id="IPR055204">
    <property type="entry name" value="HNRNPL_RRM"/>
</dbReference>
<dbReference type="Proteomes" id="UP000270296">
    <property type="component" value="Unassembled WGS sequence"/>
</dbReference>
<organism evidence="6">
    <name type="scientific">Soboliphyme baturini</name>
    <dbReference type="NCBI Taxonomy" id="241478"/>
    <lineage>
        <taxon>Eukaryota</taxon>
        <taxon>Metazoa</taxon>
        <taxon>Ecdysozoa</taxon>
        <taxon>Nematoda</taxon>
        <taxon>Enoplea</taxon>
        <taxon>Dorylaimia</taxon>
        <taxon>Dioctophymatida</taxon>
        <taxon>Dioctophymatoidea</taxon>
        <taxon>Soboliphymatidae</taxon>
        <taxon>Soboliphyme</taxon>
    </lineage>
</organism>
<dbReference type="PANTHER" id="PTHR15592">
    <property type="entry name" value="MATRIN 3/NUCLEAR PROTEIN 220-RELATED"/>
    <property type="match status" value="1"/>
</dbReference>
<dbReference type="InterPro" id="IPR021790">
    <property type="entry name" value="PTBP1-like_RRM2"/>
</dbReference>
<dbReference type="Pfam" id="PF13893">
    <property type="entry name" value="RRM_5"/>
    <property type="match status" value="1"/>
</dbReference>
<feature type="domain" description="RRM" evidence="3">
    <location>
        <begin position="256"/>
        <end position="325"/>
    </location>
</feature>
<dbReference type="Gene3D" id="3.30.70.330">
    <property type="match status" value="4"/>
</dbReference>